<evidence type="ECO:0000256" key="1">
    <source>
        <dbReference type="SAM" id="Phobius"/>
    </source>
</evidence>
<keyword evidence="1" id="KW-0812">Transmembrane</keyword>
<feature type="transmembrane region" description="Helical" evidence="1">
    <location>
        <begin position="324"/>
        <end position="347"/>
    </location>
</feature>
<keyword evidence="1" id="KW-0472">Membrane</keyword>
<keyword evidence="2" id="KW-1185">Reference proteome</keyword>
<name>A0A9W2YVP6_BIOGL</name>
<keyword evidence="1" id="KW-1133">Transmembrane helix</keyword>
<reference evidence="3" key="1">
    <citation type="submission" date="2025-08" db="UniProtKB">
        <authorList>
            <consortium name="RefSeq"/>
        </authorList>
    </citation>
    <scope>IDENTIFICATION</scope>
</reference>
<gene>
    <name evidence="3" type="primary">LOC129922863</name>
</gene>
<organism evidence="2 3">
    <name type="scientific">Biomphalaria glabrata</name>
    <name type="common">Bloodfluke planorb</name>
    <name type="synonym">Freshwater snail</name>
    <dbReference type="NCBI Taxonomy" id="6526"/>
    <lineage>
        <taxon>Eukaryota</taxon>
        <taxon>Metazoa</taxon>
        <taxon>Spiralia</taxon>
        <taxon>Lophotrochozoa</taxon>
        <taxon>Mollusca</taxon>
        <taxon>Gastropoda</taxon>
        <taxon>Heterobranchia</taxon>
        <taxon>Euthyneura</taxon>
        <taxon>Panpulmonata</taxon>
        <taxon>Hygrophila</taxon>
        <taxon>Lymnaeoidea</taxon>
        <taxon>Planorbidae</taxon>
        <taxon>Biomphalaria</taxon>
    </lineage>
</organism>
<accession>A0A9W2YVP6</accession>
<dbReference type="Proteomes" id="UP001165740">
    <property type="component" value="Chromosome 14"/>
</dbReference>
<protein>
    <submittedName>
        <fullName evidence="3">Uncharacterized protein LOC129922863</fullName>
    </submittedName>
</protein>
<dbReference type="RefSeq" id="XP_055866739.1">
    <property type="nucleotide sequence ID" value="XM_056010764.1"/>
</dbReference>
<dbReference type="AlphaFoldDB" id="A0A9W2YVP6"/>
<sequence>MRWRKYNDPGTFLILFKGKGLTDSLKVLQFCSNNTFKTWSKTIVVKNVTLTFKDDIVSAQVVIQNVSKVHEGKWTLKKIPQPKMELDTGTNKTSESSCFVKTFDKANNVRCFPFFNLKTDILYINCKAESIFRKAVCSLIDTHAKNSPEIFYQHAARLQKHGDNAEYYNSSCQLSLHLPNRSEEYLIIVTVFPNVTGYSTDIQFGTKQSVKTDFENCILLQDLCTRRIQYKSSLGIIDHLLNAEFNQCIVNSSNSNDSADFSTECNYLRIDKNTSGTYQCVLINNTLFLYDRETIICDTICNTSNINSDSLSSSNHKTITENNYTVVSLAATLSALSITCVVLCIILKGQIRVFITYLQLKEFRQSKFNAVTSCENVDVYSLNHDRNYKLEDTYCSIDEVKVLENFNIHLQSSIL</sequence>
<evidence type="ECO:0000313" key="3">
    <source>
        <dbReference type="RefSeq" id="XP_055866739.1"/>
    </source>
</evidence>
<dbReference type="GeneID" id="129922863"/>
<proteinExistence type="predicted"/>
<evidence type="ECO:0000313" key="2">
    <source>
        <dbReference type="Proteomes" id="UP001165740"/>
    </source>
</evidence>